<dbReference type="GO" id="GO:0005654">
    <property type="term" value="C:nucleoplasm"/>
    <property type="evidence" value="ECO:0007669"/>
    <property type="project" value="TreeGrafter"/>
</dbReference>
<dbReference type="FunFam" id="3.30.160.60:FF:000358">
    <property type="entry name" value="zinc finger protein 24"/>
    <property type="match status" value="1"/>
</dbReference>
<name>A0A8C5ND91_GOUWI</name>
<evidence type="ECO:0000256" key="9">
    <source>
        <dbReference type="ARBA" id="ARBA00023163"/>
    </source>
</evidence>
<dbReference type="Ensembl" id="ENSGWIT00000050684.1">
    <property type="protein sequence ID" value="ENSGWIP00000046837.1"/>
    <property type="gene ID" value="ENSGWIG00000023100.1"/>
</dbReference>
<feature type="region of interest" description="Disordered" evidence="12">
    <location>
        <begin position="90"/>
        <end position="118"/>
    </location>
</feature>
<evidence type="ECO:0000313" key="14">
    <source>
        <dbReference type="Ensembl" id="ENSGWIP00000046837.1"/>
    </source>
</evidence>
<evidence type="ECO:0000256" key="1">
    <source>
        <dbReference type="ARBA" id="ARBA00004123"/>
    </source>
</evidence>
<dbReference type="GO" id="GO:0000978">
    <property type="term" value="F:RNA polymerase II cis-regulatory region sequence-specific DNA binding"/>
    <property type="evidence" value="ECO:0007669"/>
    <property type="project" value="TreeGrafter"/>
</dbReference>
<keyword evidence="15" id="KW-1185">Reference proteome</keyword>
<dbReference type="OrthoDB" id="6077919at2759"/>
<sequence length="371" mass="42408">MTCPRLLRAFVNERLSAAAEEIFQVFEKTLVKYEEEASSSQQEIQRLRGLLLEFKPQHTTDISISSALREKSPSKQQHYEQDLSLGSFTEEQEHHHIKEEASEHGIGQNRGGEEEEKEEINVMRAQPFLVCKSDEQKNKEENFPQQETKTHHSPIISNKCFQTRPQSKNNQEKRVNQEPLVTFASDQPSTQPNLLVNLTDVPQNAPQEHHRCYLCNQTFSSSQCLNDHAFRLHSNNAGVLCTVCGETLKSTESFIVHMQSHKKPKSCYVCGKHSANLSEHMASHAVAKLHRCHICGRECGRKGDLKIHMRIHTGEKPFCCSFCGRSFTHSGHLRKHMRSHTGERPHSCHICGRSFLQSVHLKGHLRTHTLQ</sequence>
<reference evidence="14" key="3">
    <citation type="submission" date="2025-09" db="UniProtKB">
        <authorList>
            <consortium name="Ensembl"/>
        </authorList>
    </citation>
    <scope>IDENTIFICATION</scope>
</reference>
<dbReference type="GeneID" id="114477264"/>
<protein>
    <submittedName>
        <fullName evidence="14">Zinc finger protein 846-like</fullName>
    </submittedName>
</protein>
<feature type="compositionally biased region" description="Basic and acidic residues" evidence="12">
    <location>
        <begin position="91"/>
        <end position="103"/>
    </location>
</feature>
<evidence type="ECO:0000256" key="4">
    <source>
        <dbReference type="ARBA" id="ARBA00022737"/>
    </source>
</evidence>
<comment type="subcellular location">
    <subcellularLocation>
        <location evidence="1">Nucleus</location>
    </subcellularLocation>
</comment>
<keyword evidence="3" id="KW-0479">Metal-binding</keyword>
<keyword evidence="5 11" id="KW-0863">Zinc-finger</keyword>
<dbReference type="PROSITE" id="PS00028">
    <property type="entry name" value="ZINC_FINGER_C2H2_1"/>
    <property type="match status" value="5"/>
</dbReference>
<keyword evidence="4" id="KW-0677">Repeat</keyword>
<dbReference type="AlphaFoldDB" id="A0A8C5ND91"/>
<comment type="similarity">
    <text evidence="2">Belongs to the krueppel C2H2-type zinc-finger protein family.</text>
</comment>
<evidence type="ECO:0000256" key="7">
    <source>
        <dbReference type="ARBA" id="ARBA00023015"/>
    </source>
</evidence>
<dbReference type="GO" id="GO:0001227">
    <property type="term" value="F:DNA-binding transcription repressor activity, RNA polymerase II-specific"/>
    <property type="evidence" value="ECO:0007669"/>
    <property type="project" value="TreeGrafter"/>
</dbReference>
<dbReference type="Proteomes" id="UP000694680">
    <property type="component" value="Chromosome 15"/>
</dbReference>
<evidence type="ECO:0000313" key="15">
    <source>
        <dbReference type="Proteomes" id="UP000694680"/>
    </source>
</evidence>
<evidence type="ECO:0000256" key="3">
    <source>
        <dbReference type="ARBA" id="ARBA00022723"/>
    </source>
</evidence>
<evidence type="ECO:0000256" key="10">
    <source>
        <dbReference type="ARBA" id="ARBA00023242"/>
    </source>
</evidence>
<feature type="domain" description="C2H2-type" evidence="13">
    <location>
        <begin position="290"/>
        <end position="317"/>
    </location>
</feature>
<feature type="domain" description="C2H2-type" evidence="13">
    <location>
        <begin position="318"/>
        <end position="345"/>
    </location>
</feature>
<organism evidence="14 15">
    <name type="scientific">Gouania willdenowi</name>
    <name type="common">Blunt-snouted clingfish</name>
    <name type="synonym">Lepadogaster willdenowi</name>
    <dbReference type="NCBI Taxonomy" id="441366"/>
    <lineage>
        <taxon>Eukaryota</taxon>
        <taxon>Metazoa</taxon>
        <taxon>Chordata</taxon>
        <taxon>Craniata</taxon>
        <taxon>Vertebrata</taxon>
        <taxon>Euteleostomi</taxon>
        <taxon>Actinopterygii</taxon>
        <taxon>Neopterygii</taxon>
        <taxon>Teleostei</taxon>
        <taxon>Neoteleostei</taxon>
        <taxon>Acanthomorphata</taxon>
        <taxon>Ovalentaria</taxon>
        <taxon>Blenniimorphae</taxon>
        <taxon>Blenniiformes</taxon>
        <taxon>Gobiesocoidei</taxon>
        <taxon>Gobiesocidae</taxon>
        <taxon>Gobiesocinae</taxon>
        <taxon>Gouania</taxon>
    </lineage>
</organism>
<feature type="domain" description="C2H2-type" evidence="13">
    <location>
        <begin position="239"/>
        <end position="266"/>
    </location>
</feature>
<dbReference type="SUPFAM" id="SSF57667">
    <property type="entry name" value="beta-beta-alpha zinc fingers"/>
    <property type="match status" value="3"/>
</dbReference>
<feature type="domain" description="C2H2-type" evidence="13">
    <location>
        <begin position="346"/>
        <end position="371"/>
    </location>
</feature>
<dbReference type="Gene3D" id="3.30.160.60">
    <property type="entry name" value="Classic Zinc Finger"/>
    <property type="match status" value="4"/>
</dbReference>
<proteinExistence type="inferred from homology"/>
<dbReference type="RefSeq" id="XP_028325290.1">
    <property type="nucleotide sequence ID" value="XM_028469489.1"/>
</dbReference>
<dbReference type="InterPro" id="IPR036236">
    <property type="entry name" value="Znf_C2H2_sf"/>
</dbReference>
<keyword evidence="10" id="KW-0539">Nucleus</keyword>
<keyword evidence="6" id="KW-0862">Zinc</keyword>
<accession>A0A8C5ND91</accession>
<evidence type="ECO:0000256" key="5">
    <source>
        <dbReference type="ARBA" id="ARBA00022771"/>
    </source>
</evidence>
<dbReference type="SMART" id="SM00355">
    <property type="entry name" value="ZnF_C2H2"/>
    <property type="match status" value="6"/>
</dbReference>
<dbReference type="FunFam" id="3.30.160.60:FF:000446">
    <property type="entry name" value="Zinc finger protein"/>
    <property type="match status" value="2"/>
</dbReference>
<dbReference type="GO" id="GO:0008270">
    <property type="term" value="F:zinc ion binding"/>
    <property type="evidence" value="ECO:0007669"/>
    <property type="project" value="UniProtKB-KW"/>
</dbReference>
<keyword evidence="8" id="KW-0238">DNA-binding</keyword>
<reference evidence="14" key="1">
    <citation type="submission" date="2020-06" db="EMBL/GenBank/DDBJ databases">
        <authorList>
            <consortium name="Wellcome Sanger Institute Data Sharing"/>
        </authorList>
    </citation>
    <scope>NUCLEOTIDE SEQUENCE [LARGE SCALE GENOMIC DNA]</scope>
</reference>
<evidence type="ECO:0000256" key="8">
    <source>
        <dbReference type="ARBA" id="ARBA00023125"/>
    </source>
</evidence>
<evidence type="ECO:0000256" key="12">
    <source>
        <dbReference type="SAM" id="MobiDB-lite"/>
    </source>
</evidence>
<dbReference type="PANTHER" id="PTHR24399">
    <property type="entry name" value="ZINC FINGER AND BTB DOMAIN-CONTAINING"/>
    <property type="match status" value="1"/>
</dbReference>
<reference evidence="14" key="2">
    <citation type="submission" date="2025-08" db="UniProtKB">
        <authorList>
            <consortium name="Ensembl"/>
        </authorList>
    </citation>
    <scope>IDENTIFICATION</scope>
</reference>
<dbReference type="Pfam" id="PF00096">
    <property type="entry name" value="zf-C2H2"/>
    <property type="match status" value="3"/>
</dbReference>
<dbReference type="PROSITE" id="PS50157">
    <property type="entry name" value="ZINC_FINGER_C2H2_2"/>
    <property type="match status" value="5"/>
</dbReference>
<keyword evidence="9" id="KW-0804">Transcription</keyword>
<evidence type="ECO:0000256" key="2">
    <source>
        <dbReference type="ARBA" id="ARBA00006991"/>
    </source>
</evidence>
<gene>
    <name evidence="14" type="primary">LOC114477264</name>
</gene>
<feature type="domain" description="C2H2-type" evidence="13">
    <location>
        <begin position="210"/>
        <end position="238"/>
    </location>
</feature>
<keyword evidence="7" id="KW-0805">Transcription regulation</keyword>
<dbReference type="GO" id="GO:0001817">
    <property type="term" value="P:regulation of cytokine production"/>
    <property type="evidence" value="ECO:0007669"/>
    <property type="project" value="TreeGrafter"/>
</dbReference>
<dbReference type="PANTHER" id="PTHR24399:SF54">
    <property type="entry name" value="GASTRULA ZINC FINGER PROTEIN XLCGF26.1-LIKE-RELATED"/>
    <property type="match status" value="1"/>
</dbReference>
<dbReference type="InterPro" id="IPR013087">
    <property type="entry name" value="Znf_C2H2_type"/>
</dbReference>
<evidence type="ECO:0000256" key="6">
    <source>
        <dbReference type="ARBA" id="ARBA00022833"/>
    </source>
</evidence>
<evidence type="ECO:0000259" key="13">
    <source>
        <dbReference type="PROSITE" id="PS50157"/>
    </source>
</evidence>
<dbReference type="GO" id="GO:0002682">
    <property type="term" value="P:regulation of immune system process"/>
    <property type="evidence" value="ECO:0007669"/>
    <property type="project" value="TreeGrafter"/>
</dbReference>
<evidence type="ECO:0000256" key="11">
    <source>
        <dbReference type="PROSITE-ProRule" id="PRU00042"/>
    </source>
</evidence>